<proteinExistence type="predicted"/>
<dbReference type="EMBL" id="LR797252">
    <property type="protein sequence ID" value="CAB4196945.1"/>
    <property type="molecule type" value="Genomic_DNA"/>
</dbReference>
<feature type="coiled-coil region" evidence="1">
    <location>
        <begin position="18"/>
        <end position="45"/>
    </location>
</feature>
<protein>
    <recommendedName>
        <fullName evidence="3">Coil containing protein</fullName>
    </recommendedName>
</protein>
<gene>
    <name evidence="2" type="ORF">UFOVP1290_465</name>
</gene>
<evidence type="ECO:0008006" key="3">
    <source>
        <dbReference type="Google" id="ProtNLM"/>
    </source>
</evidence>
<organism evidence="2">
    <name type="scientific">uncultured Caudovirales phage</name>
    <dbReference type="NCBI Taxonomy" id="2100421"/>
    <lineage>
        <taxon>Viruses</taxon>
        <taxon>Duplodnaviria</taxon>
        <taxon>Heunggongvirae</taxon>
        <taxon>Uroviricota</taxon>
        <taxon>Caudoviricetes</taxon>
        <taxon>Peduoviridae</taxon>
        <taxon>Maltschvirus</taxon>
        <taxon>Maltschvirus maltsch</taxon>
    </lineage>
</organism>
<evidence type="ECO:0000313" key="2">
    <source>
        <dbReference type="EMBL" id="CAB4196945.1"/>
    </source>
</evidence>
<evidence type="ECO:0000256" key="1">
    <source>
        <dbReference type="SAM" id="Coils"/>
    </source>
</evidence>
<reference evidence="2" key="1">
    <citation type="submission" date="2020-05" db="EMBL/GenBank/DDBJ databases">
        <authorList>
            <person name="Chiriac C."/>
            <person name="Salcher M."/>
            <person name="Ghai R."/>
            <person name="Kavagutti S V."/>
        </authorList>
    </citation>
    <scope>NUCLEOTIDE SEQUENCE</scope>
</reference>
<keyword evidence="1" id="KW-0175">Coiled coil</keyword>
<name>A0A6J5RXG9_9CAUD</name>
<accession>A0A6J5RXG9</accession>
<sequence length="82" mass="9602">MQFNIDQLTLPNDRSLTKEELLMRTAALEQRAIKAEKRLESVELLVLYANDIVNLWPTITMRTLWKITDKVSSLKECLKQIK</sequence>